<evidence type="ECO:0000313" key="10">
    <source>
        <dbReference type="Proteomes" id="UP000289734"/>
    </source>
</evidence>
<evidence type="ECO:0000256" key="7">
    <source>
        <dbReference type="SAM" id="Phobius"/>
    </source>
</evidence>
<dbReference type="PANTHER" id="PTHR40074:SF2">
    <property type="entry name" value="O-ACETYLTRANSFERASE WECH"/>
    <property type="match status" value="1"/>
</dbReference>
<comment type="similarity">
    <text evidence="2">Belongs to the acyltransferase 3 family.</text>
</comment>
<proteinExistence type="inferred from homology"/>
<gene>
    <name evidence="9" type="ORF">EQG68_11585</name>
</gene>
<dbReference type="Pfam" id="PF01757">
    <property type="entry name" value="Acyl_transf_3"/>
    <property type="match status" value="1"/>
</dbReference>
<feature type="transmembrane region" description="Helical" evidence="7">
    <location>
        <begin position="201"/>
        <end position="221"/>
    </location>
</feature>
<evidence type="ECO:0000256" key="4">
    <source>
        <dbReference type="ARBA" id="ARBA00022692"/>
    </source>
</evidence>
<reference evidence="10" key="1">
    <citation type="submission" date="2019-01" db="EMBL/GenBank/DDBJ databases">
        <title>Cytophagaceae bacterium strain CAR-16.</title>
        <authorList>
            <person name="Chen W.-M."/>
        </authorList>
    </citation>
    <scope>NUCLEOTIDE SEQUENCE [LARGE SCALE GENOMIC DNA]</scope>
    <source>
        <strain evidence="10">ICH-30</strain>
    </source>
</reference>
<comment type="caution">
    <text evidence="9">The sequence shown here is derived from an EMBL/GenBank/DDBJ whole genome shotgun (WGS) entry which is preliminary data.</text>
</comment>
<name>A0A4Q1KN96_9FLAO</name>
<sequence length="328" mass="38542">MRKHYLDYIRTFALMGVIVIHVSSVEIRKFDINSNHWLIAHFFDSISRVSVPLFFMLSGVFSFKTKVNNKNFIITRLKRLVIPLLFWASIYTIWNLIISDRNYTMLGIIKKIIIGPYVFHFWFVYTMIGLTLFIPVVNNWMIHKKKAAYFLICWFIVVLINPLIEIFTGLTPTIDLINFSGFFGYLVLGYYLEKYVVMTKFLFFISAITSFSIFGIFYLSLNNDNPYIFYDYLHPLIIIISAATFLFLKGLFMRINSNKFLFLIQTNSFGIYLLHILFLRNIFTEFNFTASNFNSLLYGIPIVAITCLFCCFIILILLQNSPLKKFIT</sequence>
<feature type="transmembrane region" description="Helical" evidence="7">
    <location>
        <begin position="7"/>
        <end position="25"/>
    </location>
</feature>
<dbReference type="OrthoDB" id="9810469at2"/>
<dbReference type="PANTHER" id="PTHR40074">
    <property type="entry name" value="O-ACETYLTRANSFERASE WECH"/>
    <property type="match status" value="1"/>
</dbReference>
<feature type="transmembrane region" description="Helical" evidence="7">
    <location>
        <begin position="37"/>
        <end position="60"/>
    </location>
</feature>
<evidence type="ECO:0000256" key="2">
    <source>
        <dbReference type="ARBA" id="ARBA00007400"/>
    </source>
</evidence>
<feature type="transmembrane region" description="Helical" evidence="7">
    <location>
        <begin position="295"/>
        <end position="318"/>
    </location>
</feature>
<protein>
    <recommendedName>
        <fullName evidence="8">Acyltransferase 3 domain-containing protein</fullName>
    </recommendedName>
</protein>
<feature type="domain" description="Acyltransferase 3" evidence="8">
    <location>
        <begin position="4"/>
        <end position="313"/>
    </location>
</feature>
<dbReference type="Proteomes" id="UP000289734">
    <property type="component" value="Unassembled WGS sequence"/>
</dbReference>
<feature type="transmembrane region" description="Helical" evidence="7">
    <location>
        <begin position="80"/>
        <end position="97"/>
    </location>
</feature>
<keyword evidence="3" id="KW-1003">Cell membrane</keyword>
<keyword evidence="5 7" id="KW-1133">Transmembrane helix</keyword>
<feature type="transmembrane region" description="Helical" evidence="7">
    <location>
        <begin position="260"/>
        <end position="283"/>
    </location>
</feature>
<evidence type="ECO:0000313" key="9">
    <source>
        <dbReference type="EMBL" id="RXR30689.1"/>
    </source>
</evidence>
<evidence type="ECO:0000256" key="3">
    <source>
        <dbReference type="ARBA" id="ARBA00022475"/>
    </source>
</evidence>
<keyword evidence="6 7" id="KW-0472">Membrane</keyword>
<dbReference type="GO" id="GO:0005886">
    <property type="term" value="C:plasma membrane"/>
    <property type="evidence" value="ECO:0007669"/>
    <property type="project" value="UniProtKB-SubCell"/>
</dbReference>
<comment type="subcellular location">
    <subcellularLocation>
        <location evidence="1">Cell membrane</location>
        <topology evidence="1">Multi-pass membrane protein</topology>
    </subcellularLocation>
</comment>
<dbReference type="GO" id="GO:0009246">
    <property type="term" value="P:enterobacterial common antigen biosynthetic process"/>
    <property type="evidence" value="ECO:0007669"/>
    <property type="project" value="TreeGrafter"/>
</dbReference>
<feature type="transmembrane region" description="Helical" evidence="7">
    <location>
        <begin position="117"/>
        <end position="137"/>
    </location>
</feature>
<evidence type="ECO:0000256" key="5">
    <source>
        <dbReference type="ARBA" id="ARBA00022989"/>
    </source>
</evidence>
<accession>A0A4Q1KN96</accession>
<feature type="transmembrane region" description="Helical" evidence="7">
    <location>
        <begin position="149"/>
        <end position="170"/>
    </location>
</feature>
<evidence type="ECO:0000256" key="6">
    <source>
        <dbReference type="ARBA" id="ARBA00023136"/>
    </source>
</evidence>
<feature type="transmembrane region" description="Helical" evidence="7">
    <location>
        <begin position="227"/>
        <end position="248"/>
    </location>
</feature>
<dbReference type="AlphaFoldDB" id="A0A4Q1KN96"/>
<keyword evidence="10" id="KW-1185">Reference proteome</keyword>
<dbReference type="InterPro" id="IPR002656">
    <property type="entry name" value="Acyl_transf_3_dom"/>
</dbReference>
<feature type="transmembrane region" description="Helical" evidence="7">
    <location>
        <begin position="176"/>
        <end position="192"/>
    </location>
</feature>
<dbReference type="GO" id="GO:0016413">
    <property type="term" value="F:O-acetyltransferase activity"/>
    <property type="evidence" value="ECO:0007669"/>
    <property type="project" value="TreeGrafter"/>
</dbReference>
<dbReference type="EMBL" id="SBKQ01000011">
    <property type="protein sequence ID" value="RXR30689.1"/>
    <property type="molecule type" value="Genomic_DNA"/>
</dbReference>
<evidence type="ECO:0000259" key="8">
    <source>
        <dbReference type="Pfam" id="PF01757"/>
    </source>
</evidence>
<keyword evidence="4 7" id="KW-0812">Transmembrane</keyword>
<evidence type="ECO:0000256" key="1">
    <source>
        <dbReference type="ARBA" id="ARBA00004651"/>
    </source>
</evidence>
<dbReference type="RefSeq" id="WP_129465043.1">
    <property type="nucleotide sequence ID" value="NZ_SBKQ01000011.1"/>
</dbReference>
<organism evidence="9 10">
    <name type="scientific">Flavobacterium piscinae</name>
    <dbReference type="NCBI Taxonomy" id="2506424"/>
    <lineage>
        <taxon>Bacteria</taxon>
        <taxon>Pseudomonadati</taxon>
        <taxon>Bacteroidota</taxon>
        <taxon>Flavobacteriia</taxon>
        <taxon>Flavobacteriales</taxon>
        <taxon>Flavobacteriaceae</taxon>
        <taxon>Flavobacterium</taxon>
    </lineage>
</organism>